<protein>
    <submittedName>
        <fullName evidence="1">Uncharacterized protein</fullName>
    </submittedName>
</protein>
<dbReference type="Proteomes" id="UP001605036">
    <property type="component" value="Unassembled WGS sequence"/>
</dbReference>
<name>A0ABD1XTM4_9MARC</name>
<sequence>MCASMSKADDPLVELDAKPPINPSFKVDGSTDGLFAHWSNPSMGDVKSSTRTSLEVSIGLHTALLLLLSRLDLSPVLFAGPDAVKVAPQQPFHP</sequence>
<comment type="caution">
    <text evidence="1">The sequence shown here is derived from an EMBL/GenBank/DDBJ whole genome shotgun (WGS) entry which is preliminary data.</text>
</comment>
<dbReference type="EMBL" id="JBHFFA010000007">
    <property type="protein sequence ID" value="KAL2611266.1"/>
    <property type="molecule type" value="Genomic_DNA"/>
</dbReference>
<evidence type="ECO:0000313" key="1">
    <source>
        <dbReference type="EMBL" id="KAL2611266.1"/>
    </source>
</evidence>
<keyword evidence="2" id="KW-1185">Reference proteome</keyword>
<gene>
    <name evidence="1" type="ORF">R1flu_022958</name>
</gene>
<organism evidence="1 2">
    <name type="scientific">Riccia fluitans</name>
    <dbReference type="NCBI Taxonomy" id="41844"/>
    <lineage>
        <taxon>Eukaryota</taxon>
        <taxon>Viridiplantae</taxon>
        <taxon>Streptophyta</taxon>
        <taxon>Embryophyta</taxon>
        <taxon>Marchantiophyta</taxon>
        <taxon>Marchantiopsida</taxon>
        <taxon>Marchantiidae</taxon>
        <taxon>Marchantiales</taxon>
        <taxon>Ricciaceae</taxon>
        <taxon>Riccia</taxon>
    </lineage>
</organism>
<reference evidence="1 2" key="1">
    <citation type="submission" date="2024-09" db="EMBL/GenBank/DDBJ databases">
        <title>Chromosome-scale assembly of Riccia fluitans.</title>
        <authorList>
            <person name="Paukszto L."/>
            <person name="Sawicki J."/>
            <person name="Karawczyk K."/>
            <person name="Piernik-Szablinska J."/>
            <person name="Szczecinska M."/>
            <person name="Mazdziarz M."/>
        </authorList>
    </citation>
    <scope>NUCLEOTIDE SEQUENCE [LARGE SCALE GENOMIC DNA]</scope>
    <source>
        <strain evidence="1">Rf_01</strain>
        <tissue evidence="1">Aerial parts of the thallus</tissue>
    </source>
</reference>
<evidence type="ECO:0000313" key="2">
    <source>
        <dbReference type="Proteomes" id="UP001605036"/>
    </source>
</evidence>
<proteinExistence type="predicted"/>
<dbReference type="AlphaFoldDB" id="A0ABD1XTM4"/>
<accession>A0ABD1XTM4</accession>